<evidence type="ECO:0000313" key="4">
    <source>
        <dbReference type="Proteomes" id="UP001497444"/>
    </source>
</evidence>
<feature type="transmembrane region" description="Helical" evidence="2">
    <location>
        <begin position="12"/>
        <end position="32"/>
    </location>
</feature>
<feature type="region of interest" description="Disordered" evidence="1">
    <location>
        <begin position="89"/>
        <end position="111"/>
    </location>
</feature>
<feature type="transmembrane region" description="Helical" evidence="2">
    <location>
        <begin position="52"/>
        <end position="68"/>
    </location>
</feature>
<dbReference type="Proteomes" id="UP001497444">
    <property type="component" value="Chromosome 5"/>
</dbReference>
<gene>
    <name evidence="3" type="ORF">CSSPJE1EN1_LOCUS18173</name>
</gene>
<protein>
    <submittedName>
        <fullName evidence="3">Uncharacterized protein</fullName>
    </submittedName>
</protein>
<reference evidence="3" key="1">
    <citation type="submission" date="2024-02" db="EMBL/GenBank/DDBJ databases">
        <authorList>
            <consortium name="ELIXIR-Norway"/>
            <consortium name="Elixir Norway"/>
        </authorList>
    </citation>
    <scope>NUCLEOTIDE SEQUENCE</scope>
</reference>
<accession>A0ABP0X501</accession>
<evidence type="ECO:0000313" key="3">
    <source>
        <dbReference type="EMBL" id="CAK9272695.1"/>
    </source>
</evidence>
<keyword evidence="2" id="KW-0812">Transmembrane</keyword>
<evidence type="ECO:0000256" key="1">
    <source>
        <dbReference type="SAM" id="MobiDB-lite"/>
    </source>
</evidence>
<keyword evidence="2" id="KW-0472">Membrane</keyword>
<evidence type="ECO:0000256" key="2">
    <source>
        <dbReference type="SAM" id="Phobius"/>
    </source>
</evidence>
<sequence>MVAVTGGRMQGGWGPASWLLTVIALLAVLQLHNMVGVAGTRMPRELLLQNCLKVWIVGIVCLGTVCLLDQNETSECIQEAARRTFPTPSYPILSPPTAHVSSHNPRVPPSK</sequence>
<organism evidence="3 4">
    <name type="scientific">Sphagnum jensenii</name>
    <dbReference type="NCBI Taxonomy" id="128206"/>
    <lineage>
        <taxon>Eukaryota</taxon>
        <taxon>Viridiplantae</taxon>
        <taxon>Streptophyta</taxon>
        <taxon>Embryophyta</taxon>
        <taxon>Bryophyta</taxon>
        <taxon>Sphagnophytina</taxon>
        <taxon>Sphagnopsida</taxon>
        <taxon>Sphagnales</taxon>
        <taxon>Sphagnaceae</taxon>
        <taxon>Sphagnum</taxon>
    </lineage>
</organism>
<keyword evidence="4" id="KW-1185">Reference proteome</keyword>
<dbReference type="EMBL" id="OZ020100">
    <property type="protein sequence ID" value="CAK9272695.1"/>
    <property type="molecule type" value="Genomic_DNA"/>
</dbReference>
<keyword evidence="2" id="KW-1133">Transmembrane helix</keyword>
<proteinExistence type="predicted"/>
<name>A0ABP0X501_9BRYO</name>